<comment type="function">
    <text evidence="2 12">NAD-binding protein involved in the addition of a carboxymethylaminomethyl (cmnm) group at the wobble position (U34) of certain tRNAs, forming tRNA-cmnm(5)s(2)U34.</text>
</comment>
<dbReference type="InterPro" id="IPR049312">
    <property type="entry name" value="GIDA_C_N"/>
</dbReference>
<dbReference type="PANTHER" id="PTHR11806">
    <property type="entry name" value="GLUCOSE INHIBITED DIVISION PROTEIN A"/>
    <property type="match status" value="1"/>
</dbReference>
<dbReference type="PROSITE" id="PS01280">
    <property type="entry name" value="GIDA_1"/>
    <property type="match status" value="1"/>
</dbReference>
<comment type="subunit">
    <text evidence="10 12">Homodimer. Heterotetramer of two MnmE and two MnmG subunits.</text>
</comment>
<keyword evidence="5 12" id="KW-0963">Cytoplasm</keyword>
<dbReference type="InterPro" id="IPR040131">
    <property type="entry name" value="MnmG_N"/>
</dbReference>
<dbReference type="Pfam" id="PF13932">
    <property type="entry name" value="SAM_GIDA_C"/>
    <property type="match status" value="1"/>
</dbReference>
<dbReference type="HAMAP" id="MF_00129">
    <property type="entry name" value="MnmG_GidA"/>
    <property type="match status" value="1"/>
</dbReference>
<dbReference type="Pfam" id="PF01134">
    <property type="entry name" value="GIDA"/>
    <property type="match status" value="1"/>
</dbReference>
<keyword evidence="9 12" id="KW-0520">NAD</keyword>
<dbReference type="Gene3D" id="3.50.50.60">
    <property type="entry name" value="FAD/NAD(P)-binding domain"/>
    <property type="match status" value="2"/>
</dbReference>
<feature type="binding site" evidence="12">
    <location>
        <begin position="273"/>
        <end position="287"/>
    </location>
    <ligand>
        <name>NAD(+)</name>
        <dbReference type="ChEBI" id="CHEBI:57540"/>
    </ligand>
</feature>
<evidence type="ECO:0000256" key="2">
    <source>
        <dbReference type="ARBA" id="ARBA00003717"/>
    </source>
</evidence>
<keyword evidence="6 12" id="KW-0285">Flavoprotein</keyword>
<dbReference type="FunFam" id="3.50.50.60:FF:000010">
    <property type="entry name" value="tRNA uridine 5-carboxymethylaminomethyl modification enzyme MnmG"/>
    <property type="match status" value="1"/>
</dbReference>
<evidence type="ECO:0000256" key="11">
    <source>
        <dbReference type="ARBA" id="ARBA00031800"/>
    </source>
</evidence>
<dbReference type="InterPro" id="IPR002218">
    <property type="entry name" value="MnmG-rel"/>
</dbReference>
<evidence type="ECO:0000256" key="10">
    <source>
        <dbReference type="ARBA" id="ARBA00025948"/>
    </source>
</evidence>
<dbReference type="Pfam" id="PF21680">
    <property type="entry name" value="GIDA_C_1st"/>
    <property type="match status" value="1"/>
</dbReference>
<dbReference type="EMBL" id="MTEJ01000055">
    <property type="protein sequence ID" value="OQX12941.1"/>
    <property type="molecule type" value="Genomic_DNA"/>
</dbReference>
<feature type="binding site" evidence="12">
    <location>
        <begin position="13"/>
        <end position="18"/>
    </location>
    <ligand>
        <name>FAD</name>
        <dbReference type="ChEBI" id="CHEBI:57692"/>
    </ligand>
</feature>
<evidence type="ECO:0000256" key="12">
    <source>
        <dbReference type="HAMAP-Rule" id="MF_00129"/>
    </source>
</evidence>
<evidence type="ECO:0000256" key="4">
    <source>
        <dbReference type="ARBA" id="ARBA00020461"/>
    </source>
</evidence>
<protein>
    <recommendedName>
        <fullName evidence="4 12">tRNA uridine 5-carboxymethylaminomethyl modification enzyme MnmG</fullName>
    </recommendedName>
    <alternativeName>
        <fullName evidence="11 12">Glucose-inhibited division protein A</fullName>
    </alternativeName>
</protein>
<feature type="domain" description="tRNA uridine 5-carboxymethylaminomethyl modification enzyme C-terminal subdomain" evidence="13">
    <location>
        <begin position="546"/>
        <end position="617"/>
    </location>
</feature>
<dbReference type="SMART" id="SM01228">
    <property type="entry name" value="GIDA_assoc_3"/>
    <property type="match status" value="1"/>
</dbReference>
<dbReference type="InterPro" id="IPR004416">
    <property type="entry name" value="MnmG"/>
</dbReference>
<dbReference type="PROSITE" id="PS01281">
    <property type="entry name" value="GIDA_2"/>
    <property type="match status" value="1"/>
</dbReference>
<evidence type="ECO:0000313" key="14">
    <source>
        <dbReference type="EMBL" id="OQX12941.1"/>
    </source>
</evidence>
<dbReference type="InterPro" id="IPR020595">
    <property type="entry name" value="MnmG-rel_CS"/>
</dbReference>
<evidence type="ECO:0000256" key="3">
    <source>
        <dbReference type="ARBA" id="ARBA00007653"/>
    </source>
</evidence>
<proteinExistence type="inferred from homology"/>
<comment type="cofactor">
    <cofactor evidence="1 12">
        <name>FAD</name>
        <dbReference type="ChEBI" id="CHEBI:57692"/>
    </cofactor>
</comment>
<dbReference type="FunFam" id="1.10.10.1800:FF:000001">
    <property type="entry name" value="tRNA uridine 5-carboxymethylaminomethyl modification enzyme MnmG"/>
    <property type="match status" value="1"/>
</dbReference>
<dbReference type="NCBIfam" id="TIGR00136">
    <property type="entry name" value="mnmG_gidA"/>
    <property type="match status" value="1"/>
</dbReference>
<dbReference type="GO" id="GO:0002098">
    <property type="term" value="P:tRNA wobble uridine modification"/>
    <property type="evidence" value="ECO:0007669"/>
    <property type="project" value="InterPro"/>
</dbReference>
<dbReference type="STRING" id="1123401.GCA_000621325_02334"/>
<evidence type="ECO:0000256" key="9">
    <source>
        <dbReference type="ARBA" id="ARBA00023027"/>
    </source>
</evidence>
<name>A0A1Y1QSN7_9GAMM</name>
<dbReference type="GO" id="GO:0050660">
    <property type="term" value="F:flavin adenine dinucleotide binding"/>
    <property type="evidence" value="ECO:0007669"/>
    <property type="project" value="UniProtKB-UniRule"/>
</dbReference>
<reference evidence="14 15" key="1">
    <citation type="submission" date="2017-01" db="EMBL/GenBank/DDBJ databases">
        <title>Novel large sulfur bacteria in the metagenomes of groundwater-fed chemosynthetic microbial mats in the Lake Huron basin.</title>
        <authorList>
            <person name="Sharrar A.M."/>
            <person name="Flood B.E."/>
            <person name="Bailey J.V."/>
            <person name="Jones D.S."/>
            <person name="Biddanda B."/>
            <person name="Ruberg S.A."/>
            <person name="Marcus D.N."/>
            <person name="Dick G.J."/>
        </authorList>
    </citation>
    <scope>NUCLEOTIDE SEQUENCE [LARGE SCALE GENOMIC DNA]</scope>
    <source>
        <strain evidence="14">A8</strain>
    </source>
</reference>
<keyword evidence="7 12" id="KW-0819">tRNA processing</keyword>
<dbReference type="InterPro" id="IPR026904">
    <property type="entry name" value="MnmG_C"/>
</dbReference>
<sequence length="623" mass="68693">MHYPQSYDVIVIGGGHAGTEAALAAARMGQRTLLLTHNIETIGAMSCNPAIGGIGKGHLVKEVDAMGGAMAHAADRGGIQFRTLNSSKGAAVRATRAQADRIRYKSAIRTIVENQPNLQLFQQAVDDLLVEGERVVGVRTQMGLSFSARAVVLTSGTFLAGKIHIGLSNHAGGRAGDPPSIALSQRLRELPFRVDRLKTGTPPRIDARSIDFSKLEEQPGDTPTPVFSFLGSVDEHPPQISCYITYTNTETHAIIRGGLDRSPMYTGVIEGIGPRYCPSIEDKVVRFADKDRHQIFIEPEGLDTHEVYPNGISTSLPFDVQYALVRSMVGLENAHITRPGYAIEYDFFDPRDLKPTLETKALHGLFFAGQINGTTGYEEAAAQGLLAGLNAGLYAQEKSGWYPRRDQAYLGVLVDDLITLGTKEPYRMFTSRAEHRLLLREDNADLRLTEQGRELGLVDDVRWAAFCNKREAIEQEQQRLRATVLQPTAVSAEDSLRVFGDVLSRDYKLHDLLRRPNVTYAALTSLPAVGSPVTDEKVSEQVEIQCKYAGYIERQHDEIDKQRRHEETRLPDWLDYAQVRGLSNEVRQKLQMQRPATVGQAARTPGITPAAISLLLVHLKKAG</sequence>
<dbReference type="GO" id="GO:0030488">
    <property type="term" value="P:tRNA methylation"/>
    <property type="evidence" value="ECO:0007669"/>
    <property type="project" value="TreeGrafter"/>
</dbReference>
<evidence type="ECO:0000256" key="7">
    <source>
        <dbReference type="ARBA" id="ARBA00022694"/>
    </source>
</evidence>
<dbReference type="FunFam" id="1.10.150.570:FF:000001">
    <property type="entry name" value="tRNA uridine 5-carboxymethylaminomethyl modification enzyme MnmG"/>
    <property type="match status" value="1"/>
</dbReference>
<dbReference type="Gene3D" id="1.10.10.1800">
    <property type="entry name" value="tRNA uridine 5-carboxymethylaminomethyl modification enzyme MnmG/GidA"/>
    <property type="match status" value="1"/>
</dbReference>
<comment type="caution">
    <text evidence="14">The sequence shown here is derived from an EMBL/GenBank/DDBJ whole genome shotgun (WGS) entry which is preliminary data.</text>
</comment>
<dbReference type="Gene3D" id="1.10.150.570">
    <property type="entry name" value="GidA associated domain, C-terminal subdomain"/>
    <property type="match status" value="1"/>
</dbReference>
<dbReference type="InterPro" id="IPR047001">
    <property type="entry name" value="MnmG_C_subdom"/>
</dbReference>
<gene>
    <name evidence="12" type="primary">mnmG</name>
    <name evidence="12" type="synonym">gidA</name>
    <name evidence="14" type="ORF">BWK73_13505</name>
</gene>
<feature type="binding site" evidence="12">
    <location>
        <position position="125"/>
    </location>
    <ligand>
        <name>FAD</name>
        <dbReference type="ChEBI" id="CHEBI:57692"/>
    </ligand>
</feature>
<keyword evidence="8 12" id="KW-0274">FAD</keyword>
<comment type="similarity">
    <text evidence="3 12">Belongs to the MnmG family.</text>
</comment>
<evidence type="ECO:0000256" key="1">
    <source>
        <dbReference type="ARBA" id="ARBA00001974"/>
    </source>
</evidence>
<dbReference type="GO" id="GO:0005829">
    <property type="term" value="C:cytosol"/>
    <property type="evidence" value="ECO:0007669"/>
    <property type="project" value="TreeGrafter"/>
</dbReference>
<comment type="subcellular location">
    <subcellularLocation>
        <location evidence="12">Cytoplasm</location>
    </subcellularLocation>
</comment>
<dbReference type="InterPro" id="IPR044920">
    <property type="entry name" value="MnmG_C_subdom_sf"/>
</dbReference>
<feature type="binding site" evidence="12">
    <location>
        <position position="180"/>
    </location>
    <ligand>
        <name>FAD</name>
        <dbReference type="ChEBI" id="CHEBI:57692"/>
    </ligand>
</feature>
<evidence type="ECO:0000313" key="15">
    <source>
        <dbReference type="Proteomes" id="UP000192491"/>
    </source>
</evidence>
<dbReference type="SUPFAM" id="SSF51905">
    <property type="entry name" value="FAD/NAD(P)-binding domain"/>
    <property type="match status" value="1"/>
</dbReference>
<evidence type="ECO:0000256" key="6">
    <source>
        <dbReference type="ARBA" id="ARBA00022630"/>
    </source>
</evidence>
<evidence type="ECO:0000256" key="8">
    <source>
        <dbReference type="ARBA" id="ARBA00022827"/>
    </source>
</evidence>
<dbReference type="FunFam" id="3.50.50.60:FF:000002">
    <property type="entry name" value="tRNA uridine 5-carboxymethylaminomethyl modification enzyme MnmG"/>
    <property type="match status" value="1"/>
</dbReference>
<feature type="binding site" evidence="12">
    <location>
        <position position="370"/>
    </location>
    <ligand>
        <name>FAD</name>
        <dbReference type="ChEBI" id="CHEBI:57692"/>
    </ligand>
</feature>
<organism evidence="14 15">
    <name type="scientific">Thiothrix lacustris</name>
    <dbReference type="NCBI Taxonomy" id="525917"/>
    <lineage>
        <taxon>Bacteria</taxon>
        <taxon>Pseudomonadati</taxon>
        <taxon>Pseudomonadota</taxon>
        <taxon>Gammaproteobacteria</taxon>
        <taxon>Thiotrichales</taxon>
        <taxon>Thiotrichaceae</taxon>
        <taxon>Thiothrix</taxon>
    </lineage>
</organism>
<accession>A0A1Y1QSN7</accession>
<dbReference type="PANTHER" id="PTHR11806:SF0">
    <property type="entry name" value="PROTEIN MTO1 HOMOLOG, MITOCHONDRIAL"/>
    <property type="match status" value="1"/>
</dbReference>
<evidence type="ECO:0000256" key="5">
    <source>
        <dbReference type="ARBA" id="ARBA00022490"/>
    </source>
</evidence>
<dbReference type="Proteomes" id="UP000192491">
    <property type="component" value="Unassembled WGS sequence"/>
</dbReference>
<evidence type="ECO:0000259" key="13">
    <source>
        <dbReference type="SMART" id="SM01228"/>
    </source>
</evidence>
<dbReference type="AlphaFoldDB" id="A0A1Y1QSN7"/>
<dbReference type="InterPro" id="IPR036188">
    <property type="entry name" value="FAD/NAD-bd_sf"/>
</dbReference>